<keyword evidence="6" id="KW-1185">Reference proteome</keyword>
<dbReference type="InterPro" id="IPR029058">
    <property type="entry name" value="AB_hydrolase_fold"/>
</dbReference>
<dbReference type="PANTHER" id="PTHR48081:SF30">
    <property type="entry name" value="ACETYL-HYDROLASE LIPR-RELATED"/>
    <property type="match status" value="1"/>
</dbReference>
<dbReference type="SUPFAM" id="SSF53474">
    <property type="entry name" value="alpha/beta-Hydrolases"/>
    <property type="match status" value="1"/>
</dbReference>
<keyword evidence="2 5" id="KW-0378">Hydrolase</keyword>
<dbReference type="Proteomes" id="UP001597216">
    <property type="component" value="Unassembled WGS sequence"/>
</dbReference>
<dbReference type="PANTHER" id="PTHR48081">
    <property type="entry name" value="AB HYDROLASE SUPERFAMILY PROTEIN C4A8.06C"/>
    <property type="match status" value="1"/>
</dbReference>
<comment type="similarity">
    <text evidence="1">Belongs to the 'GDXG' lipolytic enzyme family.</text>
</comment>
<dbReference type="Gene3D" id="3.40.50.1820">
    <property type="entry name" value="alpha/beta hydrolase"/>
    <property type="match status" value="1"/>
</dbReference>
<dbReference type="InterPro" id="IPR050300">
    <property type="entry name" value="GDXG_lipolytic_enzyme"/>
</dbReference>
<evidence type="ECO:0000313" key="5">
    <source>
        <dbReference type="EMBL" id="MFD1192994.1"/>
    </source>
</evidence>
<dbReference type="InterPro" id="IPR013094">
    <property type="entry name" value="AB_hydrolase_3"/>
</dbReference>
<dbReference type="PROSITE" id="PS01174">
    <property type="entry name" value="LIPASE_GDXG_SER"/>
    <property type="match status" value="1"/>
</dbReference>
<gene>
    <name evidence="5" type="ORF">ACFQ27_20605</name>
</gene>
<proteinExistence type="inferred from homology"/>
<dbReference type="InterPro" id="IPR033140">
    <property type="entry name" value="Lipase_GDXG_put_SER_AS"/>
</dbReference>
<evidence type="ECO:0000256" key="1">
    <source>
        <dbReference type="ARBA" id="ARBA00010515"/>
    </source>
</evidence>
<dbReference type="GO" id="GO:0016787">
    <property type="term" value="F:hydrolase activity"/>
    <property type="evidence" value="ECO:0007669"/>
    <property type="project" value="UniProtKB-KW"/>
</dbReference>
<evidence type="ECO:0000256" key="2">
    <source>
        <dbReference type="ARBA" id="ARBA00022801"/>
    </source>
</evidence>
<reference evidence="6" key="1">
    <citation type="journal article" date="2019" name="Int. J. Syst. Evol. Microbiol.">
        <title>The Global Catalogue of Microorganisms (GCM) 10K type strain sequencing project: providing services to taxonomists for standard genome sequencing and annotation.</title>
        <authorList>
            <consortium name="The Broad Institute Genomics Platform"/>
            <consortium name="The Broad Institute Genome Sequencing Center for Infectious Disease"/>
            <person name="Wu L."/>
            <person name="Ma J."/>
        </authorList>
    </citation>
    <scope>NUCLEOTIDE SEQUENCE [LARGE SCALE GENOMIC DNA]</scope>
    <source>
        <strain evidence="6">CCUG 55074</strain>
    </source>
</reference>
<organism evidence="5 6">
    <name type="scientific">Phenylobacterium conjunctum</name>
    <dbReference type="NCBI Taxonomy" id="1298959"/>
    <lineage>
        <taxon>Bacteria</taxon>
        <taxon>Pseudomonadati</taxon>
        <taxon>Pseudomonadota</taxon>
        <taxon>Alphaproteobacteria</taxon>
        <taxon>Caulobacterales</taxon>
        <taxon>Caulobacteraceae</taxon>
        <taxon>Phenylobacterium</taxon>
    </lineage>
</organism>
<name>A0ABW3T781_9CAUL</name>
<dbReference type="PROSITE" id="PS01173">
    <property type="entry name" value="LIPASE_GDXG_HIS"/>
    <property type="match status" value="1"/>
</dbReference>
<dbReference type="Pfam" id="PF07859">
    <property type="entry name" value="Abhydrolase_3"/>
    <property type="match status" value="1"/>
</dbReference>
<protein>
    <submittedName>
        <fullName evidence="5">Alpha/beta hydrolase</fullName>
    </submittedName>
</protein>
<feature type="domain" description="Alpha/beta hydrolase fold-3" evidence="4">
    <location>
        <begin position="75"/>
        <end position="275"/>
    </location>
</feature>
<dbReference type="EMBL" id="JBHTLQ010000103">
    <property type="protein sequence ID" value="MFD1192994.1"/>
    <property type="molecule type" value="Genomic_DNA"/>
</dbReference>
<sequence>MTFKDPEIGAVRELLAGMGGDGLAGPIDYPTRRAGMDAFGDMSPPPEGCTVEAVTLGGRPAEKLTPKGAAADKVLLYFHGGAYSLGSPKSHRGLAAHLAAGAGATAYTSDYRLAPEHPYPAAVEDGLAAYKALLEQGVAPARIVMAGDSAGGGLTLATALAARDAGLPAAAGLFLISPWANMTTAGASYAVKEGKDPMISTAGMVDSAATYLAGKPDDVLASPARADFTGLPPILIHVGSEEVLMSDSVAVAQQAGLAGVGARLEIWPEMIHVWHAFYMMLGAGRRAIAQAGTWIGERLS</sequence>
<dbReference type="RefSeq" id="WP_377354887.1">
    <property type="nucleotide sequence ID" value="NZ_JBHTLQ010000103.1"/>
</dbReference>
<dbReference type="InterPro" id="IPR002168">
    <property type="entry name" value="Lipase_GDXG_HIS_AS"/>
</dbReference>
<accession>A0ABW3T781</accession>
<evidence type="ECO:0000256" key="3">
    <source>
        <dbReference type="PROSITE-ProRule" id="PRU10038"/>
    </source>
</evidence>
<feature type="active site" evidence="3">
    <location>
        <position position="149"/>
    </location>
</feature>
<evidence type="ECO:0000259" key="4">
    <source>
        <dbReference type="Pfam" id="PF07859"/>
    </source>
</evidence>
<comment type="caution">
    <text evidence="5">The sequence shown here is derived from an EMBL/GenBank/DDBJ whole genome shotgun (WGS) entry which is preliminary data.</text>
</comment>
<evidence type="ECO:0000313" key="6">
    <source>
        <dbReference type="Proteomes" id="UP001597216"/>
    </source>
</evidence>